<evidence type="ECO:0000313" key="12">
    <source>
        <dbReference type="WBParaSite" id="sdigi.contig88.g4033.t1"/>
    </source>
</evidence>
<dbReference type="CDD" id="cd00176">
    <property type="entry name" value="SPEC"/>
    <property type="match status" value="1"/>
</dbReference>
<dbReference type="GO" id="GO:0005198">
    <property type="term" value="F:structural molecule activity"/>
    <property type="evidence" value="ECO:0007669"/>
    <property type="project" value="TreeGrafter"/>
</dbReference>
<keyword evidence="3" id="KW-0963">Cytoplasm</keyword>
<dbReference type="WBParaSite" id="sdigi.contig88.g4033.t1">
    <property type="protein sequence ID" value="sdigi.contig88.g4033.t1"/>
    <property type="gene ID" value="sdigi.contig88.g4033"/>
</dbReference>
<feature type="compositionally biased region" description="Basic and acidic residues" evidence="8">
    <location>
        <begin position="135"/>
        <end position="158"/>
    </location>
</feature>
<dbReference type="InterPro" id="IPR002017">
    <property type="entry name" value="Spectrin_repeat"/>
</dbReference>
<evidence type="ECO:0000256" key="2">
    <source>
        <dbReference type="ARBA" id="ARBA00022443"/>
    </source>
</evidence>
<accession>A0A915Q7R4</accession>
<evidence type="ECO:0000313" key="11">
    <source>
        <dbReference type="Proteomes" id="UP000887581"/>
    </source>
</evidence>
<evidence type="ECO:0000259" key="9">
    <source>
        <dbReference type="PROSITE" id="PS50002"/>
    </source>
</evidence>
<organism evidence="11 12">
    <name type="scientific">Setaria digitata</name>
    <dbReference type="NCBI Taxonomy" id="48799"/>
    <lineage>
        <taxon>Eukaryota</taxon>
        <taxon>Metazoa</taxon>
        <taxon>Ecdysozoa</taxon>
        <taxon>Nematoda</taxon>
        <taxon>Chromadorea</taxon>
        <taxon>Rhabditida</taxon>
        <taxon>Spirurina</taxon>
        <taxon>Spiruromorpha</taxon>
        <taxon>Filarioidea</taxon>
        <taxon>Setariidae</taxon>
        <taxon>Setaria</taxon>
    </lineage>
</organism>
<dbReference type="Pfam" id="PF00435">
    <property type="entry name" value="Spectrin"/>
    <property type="match status" value="1"/>
</dbReference>
<feature type="compositionally biased region" description="Basic and acidic residues" evidence="8">
    <location>
        <begin position="1413"/>
        <end position="1557"/>
    </location>
</feature>
<dbReference type="SMART" id="SM00033">
    <property type="entry name" value="CH"/>
    <property type="match status" value="1"/>
</dbReference>
<dbReference type="GO" id="GO:0045104">
    <property type="term" value="P:intermediate filament cytoskeleton organization"/>
    <property type="evidence" value="ECO:0007669"/>
    <property type="project" value="InterPro"/>
</dbReference>
<feature type="coiled-coil region" evidence="7">
    <location>
        <begin position="1235"/>
        <end position="1262"/>
    </location>
</feature>
<keyword evidence="11" id="KW-1185">Reference proteome</keyword>
<reference evidence="12" key="1">
    <citation type="submission" date="2022-11" db="UniProtKB">
        <authorList>
            <consortium name="WormBaseParasite"/>
        </authorList>
    </citation>
    <scope>IDENTIFICATION</scope>
</reference>
<name>A0A915Q7R4_9BILA</name>
<feature type="region of interest" description="Disordered" evidence="8">
    <location>
        <begin position="1413"/>
        <end position="1560"/>
    </location>
</feature>
<dbReference type="GO" id="GO:0005737">
    <property type="term" value="C:cytoplasm"/>
    <property type="evidence" value="ECO:0007669"/>
    <property type="project" value="UniProtKB-SubCell"/>
</dbReference>
<dbReference type="SUPFAM" id="SSF47576">
    <property type="entry name" value="Calponin-homology domain, CH-domain"/>
    <property type="match status" value="1"/>
</dbReference>
<dbReference type="GO" id="GO:0031122">
    <property type="term" value="P:cytoplasmic microtubule organization"/>
    <property type="evidence" value="ECO:0007669"/>
    <property type="project" value="TreeGrafter"/>
</dbReference>
<feature type="region of interest" description="Disordered" evidence="8">
    <location>
        <begin position="121"/>
        <end position="168"/>
    </location>
</feature>
<dbReference type="Pfam" id="PF00307">
    <property type="entry name" value="CH"/>
    <property type="match status" value="1"/>
</dbReference>
<dbReference type="GO" id="GO:0016020">
    <property type="term" value="C:membrane"/>
    <property type="evidence" value="ECO:0007669"/>
    <property type="project" value="TreeGrafter"/>
</dbReference>
<feature type="domain" description="Calponin-homology (CH)" evidence="10">
    <location>
        <begin position="175"/>
        <end position="282"/>
    </location>
</feature>
<evidence type="ECO:0000256" key="3">
    <source>
        <dbReference type="ARBA" id="ARBA00022490"/>
    </source>
</evidence>
<evidence type="ECO:0000259" key="10">
    <source>
        <dbReference type="PROSITE" id="PS50021"/>
    </source>
</evidence>
<comment type="subcellular location">
    <subcellularLocation>
        <location evidence="1">Cytoplasm</location>
    </subcellularLocation>
</comment>
<proteinExistence type="predicted"/>
<dbReference type="InterPro" id="IPR036872">
    <property type="entry name" value="CH_dom_sf"/>
</dbReference>
<dbReference type="PANTHER" id="PTHR23169:SF23">
    <property type="entry name" value="SHORT STOP, ISOFORM H"/>
    <property type="match status" value="1"/>
</dbReference>
<evidence type="ECO:0000256" key="1">
    <source>
        <dbReference type="ARBA" id="ARBA00004496"/>
    </source>
</evidence>
<dbReference type="GO" id="GO:0005882">
    <property type="term" value="C:intermediate filament"/>
    <property type="evidence" value="ECO:0007669"/>
    <property type="project" value="TreeGrafter"/>
</dbReference>
<evidence type="ECO:0000256" key="4">
    <source>
        <dbReference type="ARBA" id="ARBA00022553"/>
    </source>
</evidence>
<keyword evidence="4" id="KW-0597">Phosphoprotein</keyword>
<dbReference type="InterPro" id="IPR041615">
    <property type="entry name" value="Desmoplakin_SH3"/>
</dbReference>
<dbReference type="InterPro" id="IPR043197">
    <property type="entry name" value="Plakin"/>
</dbReference>
<evidence type="ECO:0000256" key="6">
    <source>
        <dbReference type="PROSITE-ProRule" id="PRU00192"/>
    </source>
</evidence>
<dbReference type="Gene3D" id="1.20.58.60">
    <property type="match status" value="6"/>
</dbReference>
<dbReference type="Proteomes" id="UP000887581">
    <property type="component" value="Unplaced"/>
</dbReference>
<dbReference type="GO" id="GO:0042060">
    <property type="term" value="P:wound healing"/>
    <property type="evidence" value="ECO:0007669"/>
    <property type="project" value="TreeGrafter"/>
</dbReference>
<dbReference type="Gene3D" id="1.10.418.10">
    <property type="entry name" value="Calponin-like domain"/>
    <property type="match status" value="1"/>
</dbReference>
<dbReference type="SMART" id="SM00150">
    <property type="entry name" value="SPEC"/>
    <property type="match status" value="5"/>
</dbReference>
<evidence type="ECO:0000256" key="8">
    <source>
        <dbReference type="SAM" id="MobiDB-lite"/>
    </source>
</evidence>
<feature type="domain" description="SH3" evidence="9">
    <location>
        <begin position="816"/>
        <end position="873"/>
    </location>
</feature>
<dbReference type="GO" id="GO:0030056">
    <property type="term" value="C:hemidesmosome"/>
    <property type="evidence" value="ECO:0007669"/>
    <property type="project" value="TreeGrafter"/>
</dbReference>
<evidence type="ECO:0000256" key="7">
    <source>
        <dbReference type="SAM" id="Coils"/>
    </source>
</evidence>
<dbReference type="InterPro" id="IPR001715">
    <property type="entry name" value="CH_dom"/>
</dbReference>
<dbReference type="Pfam" id="PF17902">
    <property type="entry name" value="SH3_10"/>
    <property type="match status" value="1"/>
</dbReference>
<keyword evidence="5" id="KW-0677">Repeat</keyword>
<dbReference type="PROSITE" id="PS50002">
    <property type="entry name" value="SH3"/>
    <property type="match status" value="1"/>
</dbReference>
<dbReference type="Pfam" id="PF21019">
    <property type="entry name" value="Spectrin_3"/>
    <property type="match status" value="1"/>
</dbReference>
<evidence type="ECO:0000256" key="5">
    <source>
        <dbReference type="ARBA" id="ARBA00022737"/>
    </source>
</evidence>
<dbReference type="PROSITE" id="PS50021">
    <property type="entry name" value="CH"/>
    <property type="match status" value="1"/>
</dbReference>
<dbReference type="InterPro" id="IPR001452">
    <property type="entry name" value="SH3_domain"/>
</dbReference>
<sequence length="1575" mass="186078">MLIGGHVQQMEGRDTYLRTGVMMWEDSAGGGAVYSRLLRLTWVMYKVLRSYSKKAERKHELTRSSAGSTIEKVNGYSGADGIASSVVHSISPAYAISGSAVEDVRNGQVVPMDRNERIEAAWPSGQGFSESSSYEAREHFERKVQRVKKTRGERDSNRKSKKSKVSEVLSSADGVSARDALLQWAQDVTRGYPGVNVRNFTSSWRDGLAFNAILHRYRPNLIQWSKIIGEGVSARDRLNNAFAAAESEFGVSRLLDAEDVDVDAPDEKSIITYVSSLYNALPHTSELSKYEDVMYEYEREAAEWLHWVDRATRLMEDRQLPTNLGELRRLEHDVERFRSEDLPPKAREKQRLADHYAELHHLFERTEHLRIPAELSTQSLDRSWQRLLRSLNERFSLIEEQAAVQSSTTDIISRLARGIGITNEKLDHILNRIEDAESRIDTSRPADLQRLIDGIIDDLVALEAPITGFFEDVDQLKRLRHTEANEYYQQVYGLEQRRQAYLSRLRTQFVTRLGIRTEQLMRENEQRRESIRRVTFGRVEDCIQWIRSRLGKLSEMEFVEDLEQLESMFEEHKVDNHEIQDFRQNVDECIARQAEVSAEDTHEYCELLSVLESEYQQLRDLSAGRMLDLDTLIAFIRGAQHEIVWINEREDIEVCRNWSDINQLDLPMLQNYYKQLLHEIELREPRFNDVHNKGAALLNQGHPAIHVIEFYLNAMQRKWDWLLALSKCLEQHLRDALNLHSFMEDANAAEEWMVKQSDMLERKYNGSEFSLEEGEQMLRELDEISELIKKYHSVLMALTERSSQISPLWQRGERIQRPIPVIALADYTDRDVTIRDGDECVLVDNSDLIHWNVRVPGGIEVLVPSVVFRILPPDARITTYLNRLHTSLEKLRRLWGQKHRMVRYNMVLNTMAQIRGWNLNTFVAMTPDERDAIIKALNDDAHKLLSELEPNDPLSMRLKEELKLTNEHFYDLLNQMNRPKEPEVGAHFDAKMADLLNKMDEAYRKLNDRVMQNIPRSREELERLIIEHKDFEDGLQSLDVDVSTVNELFRQIPEPTPSQRANFDHLSGRWEDLWELSRMYVERLKSLEAILNGLLEVTDIVRQHEITLNSFDDMPAALDKLRGVHSQLLELNMVLQQQQTIIDALNRNIALLRQHVSRTRQSPNHPDVDRLEDEVQTLTVRWENVCSQVVDRLKTAEHALQTQMVYRTEYENEIKWLDSVEATINSLRRPEDLRPEQYQQQLDQLIAEYSQLQERTEAVENVNREGGKFIREAKGYDNRLIQYMENIINIHGPDIRSSFRRSRTQPKNGAQLVTEELERLNRRFAQLSSLILERRNIMQVLIQNWKRKKQEEEERRRAEEEEKRRQFEAARLKALEDADRLRKERKAAEDARRAAEEADRLRREREAVEEARRRAEDEARRRMEEDAKRRAAEDAARRKAKEDALRREMEDAERERERRRREEEDVRRRKQAEEDAERERKRQEDRDRKRREEEERERRRREDELRRRLEDEAEKERERRRIDEERRRAEEEQRRHEDERRLREEEKRRRLEEEQRRPKVGPHLFIAMKSVFSFL</sequence>
<dbReference type="InterPro" id="IPR018159">
    <property type="entry name" value="Spectrin/alpha-actinin"/>
</dbReference>
<dbReference type="PANTHER" id="PTHR23169">
    <property type="entry name" value="ENVOPLAKIN"/>
    <property type="match status" value="1"/>
</dbReference>
<dbReference type="SUPFAM" id="SSF46966">
    <property type="entry name" value="Spectrin repeat"/>
    <property type="match status" value="7"/>
</dbReference>
<keyword evidence="7" id="KW-0175">Coiled coil</keyword>
<dbReference type="Gene3D" id="2.30.30.40">
    <property type="entry name" value="SH3 Domains"/>
    <property type="match status" value="1"/>
</dbReference>
<keyword evidence="2 6" id="KW-0728">SH3 domain</keyword>
<protein>
    <submittedName>
        <fullName evidence="12">Calponin-homology (CH) domain-containing protein</fullName>
    </submittedName>
</protein>